<dbReference type="AlphaFoldDB" id="A0AAD7S0E8"/>
<accession>A0AAD7S0E8</accession>
<protein>
    <submittedName>
        <fullName evidence="2">Uncharacterized protein</fullName>
    </submittedName>
</protein>
<reference evidence="2" key="1">
    <citation type="journal article" date="2023" name="Science">
        <title>Genome structures resolve the early diversification of teleost fishes.</title>
        <authorList>
            <person name="Parey E."/>
            <person name="Louis A."/>
            <person name="Montfort J."/>
            <person name="Bouchez O."/>
            <person name="Roques C."/>
            <person name="Iampietro C."/>
            <person name="Lluch J."/>
            <person name="Castinel A."/>
            <person name="Donnadieu C."/>
            <person name="Desvignes T."/>
            <person name="Floi Bucao C."/>
            <person name="Jouanno E."/>
            <person name="Wen M."/>
            <person name="Mejri S."/>
            <person name="Dirks R."/>
            <person name="Jansen H."/>
            <person name="Henkel C."/>
            <person name="Chen W.J."/>
            <person name="Zahm M."/>
            <person name="Cabau C."/>
            <person name="Klopp C."/>
            <person name="Thompson A.W."/>
            <person name="Robinson-Rechavi M."/>
            <person name="Braasch I."/>
            <person name="Lecointre G."/>
            <person name="Bobe J."/>
            <person name="Postlethwait J.H."/>
            <person name="Berthelot C."/>
            <person name="Roest Crollius H."/>
            <person name="Guiguen Y."/>
        </authorList>
    </citation>
    <scope>NUCLEOTIDE SEQUENCE</scope>
    <source>
        <strain evidence="2">NC1722</strain>
    </source>
</reference>
<evidence type="ECO:0000256" key="1">
    <source>
        <dbReference type="SAM" id="MobiDB-lite"/>
    </source>
</evidence>
<evidence type="ECO:0000313" key="3">
    <source>
        <dbReference type="Proteomes" id="UP001221898"/>
    </source>
</evidence>
<gene>
    <name evidence="2" type="ORF">AAFF_G00057740</name>
</gene>
<feature type="region of interest" description="Disordered" evidence="1">
    <location>
        <begin position="40"/>
        <end position="85"/>
    </location>
</feature>
<evidence type="ECO:0000313" key="2">
    <source>
        <dbReference type="EMBL" id="KAJ8393721.1"/>
    </source>
</evidence>
<proteinExistence type="predicted"/>
<comment type="caution">
    <text evidence="2">The sequence shown here is derived from an EMBL/GenBank/DDBJ whole genome shotgun (WGS) entry which is preliminary data.</text>
</comment>
<organism evidence="2 3">
    <name type="scientific">Aldrovandia affinis</name>
    <dbReference type="NCBI Taxonomy" id="143900"/>
    <lineage>
        <taxon>Eukaryota</taxon>
        <taxon>Metazoa</taxon>
        <taxon>Chordata</taxon>
        <taxon>Craniata</taxon>
        <taxon>Vertebrata</taxon>
        <taxon>Euteleostomi</taxon>
        <taxon>Actinopterygii</taxon>
        <taxon>Neopterygii</taxon>
        <taxon>Teleostei</taxon>
        <taxon>Notacanthiformes</taxon>
        <taxon>Halosauridae</taxon>
        <taxon>Aldrovandia</taxon>
    </lineage>
</organism>
<keyword evidence="3" id="KW-1185">Reference proteome</keyword>
<dbReference type="Proteomes" id="UP001221898">
    <property type="component" value="Unassembled WGS sequence"/>
</dbReference>
<sequence length="121" mass="13217">MLKCAERGKSFSSERAIHQRRLDSRCSTCFSLSKPTGLSKRAQQANAGAYGLRGTVKPSSRPDKRAGGSVRSRRPSRKMPSYANEGPAAVAGFDFIRTRTTAINPERHRAVLSQIGPPQCQ</sequence>
<name>A0AAD7S0E8_9TELE</name>
<dbReference type="EMBL" id="JAINUG010000134">
    <property type="protein sequence ID" value="KAJ8393721.1"/>
    <property type="molecule type" value="Genomic_DNA"/>
</dbReference>